<feature type="chain" id="PRO_5014400397" description="Attacin C-terminal domain-containing protein" evidence="9">
    <location>
        <begin position="20"/>
        <end position="214"/>
    </location>
</feature>
<name>A0A2J7QLR1_9NEOP</name>
<dbReference type="GO" id="GO:0042742">
    <property type="term" value="P:defense response to bacterium"/>
    <property type="evidence" value="ECO:0007669"/>
    <property type="project" value="UniProtKB-KW"/>
</dbReference>
<keyword evidence="5" id="KW-0399">Innate immunity</keyword>
<evidence type="ECO:0000256" key="4">
    <source>
        <dbReference type="ARBA" id="ARBA00022529"/>
    </source>
</evidence>
<dbReference type="Pfam" id="PF03769">
    <property type="entry name" value="Attacin_C"/>
    <property type="match status" value="1"/>
</dbReference>
<evidence type="ECO:0000256" key="2">
    <source>
        <dbReference type="ARBA" id="ARBA00007550"/>
    </source>
</evidence>
<accession>A0A2J7QLR1</accession>
<evidence type="ECO:0000256" key="3">
    <source>
        <dbReference type="ARBA" id="ARBA00022525"/>
    </source>
</evidence>
<dbReference type="InParanoid" id="A0A2J7QLR1"/>
<dbReference type="Proteomes" id="UP000235965">
    <property type="component" value="Unassembled WGS sequence"/>
</dbReference>
<organism evidence="11 12">
    <name type="scientific">Cryptotermes secundus</name>
    <dbReference type="NCBI Taxonomy" id="105785"/>
    <lineage>
        <taxon>Eukaryota</taxon>
        <taxon>Metazoa</taxon>
        <taxon>Ecdysozoa</taxon>
        <taxon>Arthropoda</taxon>
        <taxon>Hexapoda</taxon>
        <taxon>Insecta</taxon>
        <taxon>Pterygota</taxon>
        <taxon>Neoptera</taxon>
        <taxon>Polyneoptera</taxon>
        <taxon>Dictyoptera</taxon>
        <taxon>Blattodea</taxon>
        <taxon>Blattoidea</taxon>
        <taxon>Termitoidae</taxon>
        <taxon>Kalotermitidae</taxon>
        <taxon>Cryptotermitinae</taxon>
        <taxon>Cryptotermes</taxon>
    </lineage>
</organism>
<evidence type="ECO:0000256" key="6">
    <source>
        <dbReference type="ARBA" id="ARBA00022859"/>
    </source>
</evidence>
<feature type="compositionally biased region" description="Polar residues" evidence="8">
    <location>
        <begin position="87"/>
        <end position="106"/>
    </location>
</feature>
<dbReference type="OrthoDB" id="8117451at2759"/>
<keyword evidence="12" id="KW-1185">Reference proteome</keyword>
<protein>
    <recommendedName>
        <fullName evidence="10">Attacin C-terminal domain-containing protein</fullName>
    </recommendedName>
</protein>
<keyword evidence="4" id="KW-0929">Antimicrobial</keyword>
<keyword evidence="6" id="KW-0391">Immunity</keyword>
<keyword evidence="3" id="KW-0964">Secreted</keyword>
<dbReference type="GO" id="GO:0045087">
    <property type="term" value="P:innate immune response"/>
    <property type="evidence" value="ECO:0007669"/>
    <property type="project" value="UniProtKB-KW"/>
</dbReference>
<evidence type="ECO:0000313" key="11">
    <source>
        <dbReference type="EMBL" id="PNF29512.1"/>
    </source>
</evidence>
<evidence type="ECO:0000256" key="9">
    <source>
        <dbReference type="SAM" id="SignalP"/>
    </source>
</evidence>
<evidence type="ECO:0000256" key="5">
    <source>
        <dbReference type="ARBA" id="ARBA00022588"/>
    </source>
</evidence>
<gene>
    <name evidence="11" type="ORF">B7P43_G01931</name>
</gene>
<dbReference type="EMBL" id="NEVH01013241">
    <property type="protein sequence ID" value="PNF29512.1"/>
    <property type="molecule type" value="Genomic_DNA"/>
</dbReference>
<evidence type="ECO:0000256" key="1">
    <source>
        <dbReference type="ARBA" id="ARBA00004613"/>
    </source>
</evidence>
<feature type="domain" description="Attacin C-terminal" evidence="10">
    <location>
        <begin position="114"/>
        <end position="214"/>
    </location>
</feature>
<comment type="similarity">
    <text evidence="2">Belongs to the attacin/sarcotoxin-2 family.</text>
</comment>
<feature type="signal peptide" evidence="9">
    <location>
        <begin position="1"/>
        <end position="19"/>
    </location>
</feature>
<keyword evidence="9" id="KW-0732">Signal</keyword>
<dbReference type="STRING" id="105785.A0A2J7QLR1"/>
<evidence type="ECO:0000313" key="12">
    <source>
        <dbReference type="Proteomes" id="UP000235965"/>
    </source>
</evidence>
<keyword evidence="7" id="KW-0044">Antibiotic</keyword>
<reference evidence="11 12" key="1">
    <citation type="submission" date="2017-12" db="EMBL/GenBank/DDBJ databases">
        <title>Hemimetabolous genomes reveal molecular basis of termite eusociality.</title>
        <authorList>
            <person name="Harrison M.C."/>
            <person name="Jongepier E."/>
            <person name="Robertson H.M."/>
            <person name="Arning N."/>
            <person name="Bitard-Feildel T."/>
            <person name="Chao H."/>
            <person name="Childers C.P."/>
            <person name="Dinh H."/>
            <person name="Doddapaneni H."/>
            <person name="Dugan S."/>
            <person name="Gowin J."/>
            <person name="Greiner C."/>
            <person name="Han Y."/>
            <person name="Hu H."/>
            <person name="Hughes D.S.T."/>
            <person name="Huylmans A.-K."/>
            <person name="Kemena C."/>
            <person name="Kremer L.P.M."/>
            <person name="Lee S.L."/>
            <person name="Lopez-Ezquerra A."/>
            <person name="Mallet L."/>
            <person name="Monroy-Kuhn J.M."/>
            <person name="Moser A."/>
            <person name="Murali S.C."/>
            <person name="Muzny D.M."/>
            <person name="Otani S."/>
            <person name="Piulachs M.-D."/>
            <person name="Poelchau M."/>
            <person name="Qu J."/>
            <person name="Schaub F."/>
            <person name="Wada-Katsumata A."/>
            <person name="Worley K.C."/>
            <person name="Xie Q."/>
            <person name="Ylla G."/>
            <person name="Poulsen M."/>
            <person name="Gibbs R.A."/>
            <person name="Schal C."/>
            <person name="Richards S."/>
            <person name="Belles X."/>
            <person name="Korb J."/>
            <person name="Bornberg-Bauer E."/>
        </authorList>
    </citation>
    <scope>NUCLEOTIDE SEQUENCE [LARGE SCALE GENOMIC DNA]</scope>
    <source>
        <tissue evidence="11">Whole body</tissue>
    </source>
</reference>
<dbReference type="AlphaFoldDB" id="A0A2J7QLR1"/>
<comment type="caution">
    <text evidence="11">The sequence shown here is derived from an EMBL/GenBank/DDBJ whole genome shotgun (WGS) entry which is preliminary data.</text>
</comment>
<comment type="subcellular location">
    <subcellularLocation>
        <location evidence="1">Secreted</location>
    </subcellularLocation>
</comment>
<evidence type="ECO:0000256" key="8">
    <source>
        <dbReference type="SAM" id="MobiDB-lite"/>
    </source>
</evidence>
<feature type="region of interest" description="Disordered" evidence="8">
    <location>
        <begin position="53"/>
        <end position="114"/>
    </location>
</feature>
<dbReference type="InterPro" id="IPR005521">
    <property type="entry name" value="Attacin_C"/>
</dbReference>
<evidence type="ECO:0000256" key="7">
    <source>
        <dbReference type="ARBA" id="ARBA00023022"/>
    </source>
</evidence>
<evidence type="ECO:0000259" key="10">
    <source>
        <dbReference type="Pfam" id="PF03769"/>
    </source>
</evidence>
<sequence>MKLMLTVAILVAAIGFASTLQTYVPYALIRSELQPENYDLVLVPIQEGSLRVAQGDVSSPKEQDSDPDGQEIFTGEPKSRVRRQATVDVTRNTRTGSTSVSAQGQGNLWARGPHRVDGNAHYSRVYGGRQGTMHPSYGGGLTYSNSNGASAGVDISRQRPFGTQVSAQAQGVLWRSNNGRTSVDANARWSRNFGGAYGTSRPSYGGMVTFRHRF</sequence>
<dbReference type="GO" id="GO:0005576">
    <property type="term" value="C:extracellular region"/>
    <property type="evidence" value="ECO:0007669"/>
    <property type="project" value="UniProtKB-SubCell"/>
</dbReference>
<proteinExistence type="inferred from homology"/>